<gene>
    <name evidence="1" type="ORF">E0L93_13720</name>
</gene>
<dbReference type="Pfam" id="PF01663">
    <property type="entry name" value="Phosphodiest"/>
    <property type="match status" value="1"/>
</dbReference>
<sequence>MERVRPHYGGGSILNVVSEISEHFGVPTGHPPARNLPLDGAASVVLFIVDGLGYRQLMWHLEAGDMPELGRMLERGEMRLAEATSVFPSTTAAALTTLHTAAPPSETGMLGYNLWLPEAGAVSDMISFRNLERGEPLPLTGCLMRVPSLYGRLSEAGIRCRAVNAAGFRNTALTRWHFAGAEYIPYGSLREIPPLTARCAAEPGYTVAYWPEYDRTCHLHGPRGSRARDEIRAVDRAIGELFRSLPQNTALVITADHGQRELSPRKAVLLNGDPYFTRQITAPPAGERTARYLYVLDGAEAGIARHLQKAAEIMPAAEAWSSGLFGGPPAREDFYRRTGDLLAVTRPGWQLNWAFYPGQRKDVHRGGHGGWTAEEMLVPVLAARP</sequence>
<dbReference type="PANTHER" id="PTHR10151:SF120">
    <property type="entry name" value="BIS(5'-ADENOSYL)-TRIPHOSPHATASE"/>
    <property type="match status" value="1"/>
</dbReference>
<proteinExistence type="predicted"/>
<organism evidence="1 2">
    <name type="scientific">Rubrobacter taiwanensis</name>
    <dbReference type="NCBI Taxonomy" id="185139"/>
    <lineage>
        <taxon>Bacteria</taxon>
        <taxon>Bacillati</taxon>
        <taxon>Actinomycetota</taxon>
        <taxon>Rubrobacteria</taxon>
        <taxon>Rubrobacterales</taxon>
        <taxon>Rubrobacteraceae</taxon>
        <taxon>Rubrobacter</taxon>
    </lineage>
</organism>
<dbReference type="OrthoDB" id="9779267at2"/>
<evidence type="ECO:0000313" key="1">
    <source>
        <dbReference type="EMBL" id="TCJ14797.1"/>
    </source>
</evidence>
<dbReference type="EMBL" id="SKBU01000031">
    <property type="protein sequence ID" value="TCJ14797.1"/>
    <property type="molecule type" value="Genomic_DNA"/>
</dbReference>
<dbReference type="Proteomes" id="UP000295244">
    <property type="component" value="Unassembled WGS sequence"/>
</dbReference>
<evidence type="ECO:0008006" key="3">
    <source>
        <dbReference type="Google" id="ProtNLM"/>
    </source>
</evidence>
<evidence type="ECO:0000313" key="2">
    <source>
        <dbReference type="Proteomes" id="UP000295244"/>
    </source>
</evidence>
<protein>
    <recommendedName>
        <fullName evidence="3">Alkaline phosphatase family protein</fullName>
    </recommendedName>
</protein>
<dbReference type="PANTHER" id="PTHR10151">
    <property type="entry name" value="ECTONUCLEOTIDE PYROPHOSPHATASE/PHOSPHODIESTERASE"/>
    <property type="match status" value="1"/>
</dbReference>
<dbReference type="AlphaFoldDB" id="A0A4R1BCS3"/>
<keyword evidence="2" id="KW-1185">Reference proteome</keyword>
<dbReference type="RefSeq" id="WP_132692649.1">
    <property type="nucleotide sequence ID" value="NZ_SKBU01000031.1"/>
</dbReference>
<dbReference type="InterPro" id="IPR002591">
    <property type="entry name" value="Phosphodiest/P_Trfase"/>
</dbReference>
<dbReference type="InterPro" id="IPR017850">
    <property type="entry name" value="Alkaline_phosphatase_core_sf"/>
</dbReference>
<dbReference type="SUPFAM" id="SSF53649">
    <property type="entry name" value="Alkaline phosphatase-like"/>
    <property type="match status" value="1"/>
</dbReference>
<comment type="caution">
    <text evidence="1">The sequence shown here is derived from an EMBL/GenBank/DDBJ whole genome shotgun (WGS) entry which is preliminary data.</text>
</comment>
<accession>A0A4R1BCS3</accession>
<dbReference type="GO" id="GO:0016787">
    <property type="term" value="F:hydrolase activity"/>
    <property type="evidence" value="ECO:0007669"/>
    <property type="project" value="UniProtKB-ARBA"/>
</dbReference>
<reference evidence="1 2" key="1">
    <citation type="submission" date="2019-03" db="EMBL/GenBank/DDBJ databases">
        <title>Whole genome sequence of a novel Rubrobacter taiwanensis strain, isolated from Yellowstone National Park.</title>
        <authorList>
            <person name="Freed S."/>
            <person name="Ramaley R.F."/>
            <person name="Kyndt J.A."/>
        </authorList>
    </citation>
    <scope>NUCLEOTIDE SEQUENCE [LARGE SCALE GENOMIC DNA]</scope>
    <source>
        <strain evidence="1 2">Yellowstone</strain>
    </source>
</reference>
<dbReference type="Gene3D" id="3.40.720.10">
    <property type="entry name" value="Alkaline Phosphatase, subunit A"/>
    <property type="match status" value="1"/>
</dbReference>
<name>A0A4R1BCS3_9ACTN</name>